<dbReference type="Gene3D" id="1.10.10.10">
    <property type="entry name" value="Winged helix-like DNA-binding domain superfamily/Winged helix DNA-binding domain"/>
    <property type="match status" value="1"/>
</dbReference>
<dbReference type="NCBIfam" id="TIGR00229">
    <property type="entry name" value="sensory_box"/>
    <property type="match status" value="1"/>
</dbReference>
<dbReference type="InterPro" id="IPR035965">
    <property type="entry name" value="PAS-like_dom_sf"/>
</dbReference>
<dbReference type="Pfam" id="PF00196">
    <property type="entry name" value="GerE"/>
    <property type="match status" value="1"/>
</dbReference>
<dbReference type="PANTHER" id="PTHR44688:SF16">
    <property type="entry name" value="DNA-BINDING TRANSCRIPTIONAL ACTIVATOR DEVR_DOSR"/>
    <property type="match status" value="1"/>
</dbReference>
<evidence type="ECO:0000313" key="4">
    <source>
        <dbReference type="EMBL" id="AUQ99683.1"/>
    </source>
</evidence>
<dbReference type="RefSeq" id="WP_014875264.1">
    <property type="nucleotide sequence ID" value="NZ_BSKP01000001.1"/>
</dbReference>
<dbReference type="AlphaFoldDB" id="A0A2I7ILH0"/>
<protein>
    <submittedName>
        <fullName evidence="4">Putative transcriptional regulator</fullName>
    </submittedName>
</protein>
<dbReference type="PROSITE" id="PS00622">
    <property type="entry name" value="HTH_LUXR_1"/>
    <property type="match status" value="1"/>
</dbReference>
<dbReference type="GO" id="GO:0006355">
    <property type="term" value="P:regulation of DNA-templated transcription"/>
    <property type="evidence" value="ECO:0007669"/>
    <property type="project" value="InterPro"/>
</dbReference>
<dbReference type="InterPro" id="IPR036388">
    <property type="entry name" value="WH-like_DNA-bd_sf"/>
</dbReference>
<organism evidence="4 5">
    <name type="scientific">Phaeobacter inhibens</name>
    <dbReference type="NCBI Taxonomy" id="221822"/>
    <lineage>
        <taxon>Bacteria</taxon>
        <taxon>Pseudomonadati</taxon>
        <taxon>Pseudomonadota</taxon>
        <taxon>Alphaproteobacteria</taxon>
        <taxon>Rhodobacterales</taxon>
        <taxon>Roseobacteraceae</taxon>
        <taxon>Phaeobacter</taxon>
    </lineage>
</organism>
<sequence length="210" mass="24043">MTAQPPQTHPSPETLDQLFANRDLMRLAYDFLPVGIVVTENRVLRDCNRRFCEIFGYPRAELLDQLFAFLYPSEEEFLNLRSRGDDTLGTGAPYWDERVMRRKDGSLFWVRVRGHSFTPEDPLARAVWSFADLSRSRPYQPLTRREREVYSLLCEGKTSKEIARSLGLSYRTVEVHRARLLKKMGVSNTAALFSSLGDIDGDHVVGSAEP</sequence>
<reference evidence="4 5" key="1">
    <citation type="journal article" date="2017" name="Front. Microbiol.">
        <title>Phaeobacter piscinae sp. nov., a species of the Roseobacter group and potential aquaculture probiont.</title>
        <authorList>
            <person name="Sonnenschein E.C."/>
            <person name="Phippen C.B.W."/>
            <person name="Nielsen K.F."/>
            <person name="Mateiu R.V."/>
            <person name="Melchiorsen J."/>
            <person name="Gram L."/>
            <person name="Overmann J."/>
            <person name="Freese H.M."/>
        </authorList>
    </citation>
    <scope>NUCLEOTIDE SEQUENCE [LARGE SCALE GENOMIC DNA]</scope>
    <source>
        <strain evidence="4 5">P88</strain>
    </source>
</reference>
<dbReference type="GO" id="GO:0003677">
    <property type="term" value="F:DNA binding"/>
    <property type="evidence" value="ECO:0007669"/>
    <property type="project" value="UniProtKB-KW"/>
</dbReference>
<evidence type="ECO:0000313" key="5">
    <source>
        <dbReference type="Proteomes" id="UP000236447"/>
    </source>
</evidence>
<dbReference type="InterPro" id="IPR016032">
    <property type="entry name" value="Sig_transdc_resp-reg_C-effctor"/>
</dbReference>
<keyword evidence="1" id="KW-0805">Transcription regulation</keyword>
<reference evidence="4 5" key="2">
    <citation type="journal article" date="2017" name="Genome Biol. Evol.">
        <title>Trajectories and Drivers of Genome Evolution in Surface-Associated Marine Phaeobacter.</title>
        <authorList>
            <person name="Freese H.M."/>
            <person name="Sikorski J."/>
            <person name="Bunk B."/>
            <person name="Scheuner C."/>
            <person name="Meier-Kolthoff J.P."/>
            <person name="Sproer C."/>
            <person name="Gram L."/>
            <person name="Overmann J."/>
        </authorList>
    </citation>
    <scope>NUCLEOTIDE SEQUENCE [LARGE SCALE GENOMIC DNA]</scope>
    <source>
        <strain evidence="4 5">P88</strain>
    </source>
</reference>
<proteinExistence type="predicted"/>
<dbReference type="SUPFAM" id="SSF46894">
    <property type="entry name" value="C-terminal effector domain of the bipartite response regulators"/>
    <property type="match status" value="1"/>
</dbReference>
<dbReference type="Proteomes" id="UP000236447">
    <property type="component" value="Chromosome"/>
</dbReference>
<evidence type="ECO:0000256" key="3">
    <source>
        <dbReference type="ARBA" id="ARBA00023163"/>
    </source>
</evidence>
<name>A0A2I7ILH0_9RHOB</name>
<dbReference type="PROSITE" id="PS50043">
    <property type="entry name" value="HTH_LUXR_2"/>
    <property type="match status" value="1"/>
</dbReference>
<keyword evidence="2" id="KW-0238">DNA-binding</keyword>
<dbReference type="OMA" id="DYQTAFQ"/>
<dbReference type="SMART" id="SM00421">
    <property type="entry name" value="HTH_LUXR"/>
    <property type="match status" value="1"/>
</dbReference>
<dbReference type="EMBL" id="CP010725">
    <property type="protein sequence ID" value="AUQ99683.1"/>
    <property type="molecule type" value="Genomic_DNA"/>
</dbReference>
<dbReference type="SUPFAM" id="SSF55785">
    <property type="entry name" value="PYP-like sensor domain (PAS domain)"/>
    <property type="match status" value="1"/>
</dbReference>
<dbReference type="PRINTS" id="PR00038">
    <property type="entry name" value="HTHLUXR"/>
</dbReference>
<dbReference type="Pfam" id="PF13426">
    <property type="entry name" value="PAS_9"/>
    <property type="match status" value="1"/>
</dbReference>
<dbReference type="CDD" id="cd00130">
    <property type="entry name" value="PAS"/>
    <property type="match status" value="1"/>
</dbReference>
<accession>A0A2I7ILH0</accession>
<dbReference type="InterPro" id="IPR000792">
    <property type="entry name" value="Tscrpt_reg_LuxR_C"/>
</dbReference>
<keyword evidence="3" id="KW-0804">Transcription</keyword>
<dbReference type="InterPro" id="IPR000014">
    <property type="entry name" value="PAS"/>
</dbReference>
<dbReference type="PANTHER" id="PTHR44688">
    <property type="entry name" value="DNA-BINDING TRANSCRIPTIONAL ACTIVATOR DEVR_DOSR"/>
    <property type="match status" value="1"/>
</dbReference>
<dbReference type="CDD" id="cd06170">
    <property type="entry name" value="LuxR_C_like"/>
    <property type="match status" value="1"/>
</dbReference>
<evidence type="ECO:0000256" key="1">
    <source>
        <dbReference type="ARBA" id="ARBA00023015"/>
    </source>
</evidence>
<dbReference type="Gene3D" id="3.30.450.20">
    <property type="entry name" value="PAS domain"/>
    <property type="match status" value="1"/>
</dbReference>
<gene>
    <name evidence="4" type="ORF">PhaeoP88_02328</name>
</gene>
<evidence type="ECO:0000256" key="2">
    <source>
        <dbReference type="ARBA" id="ARBA00023125"/>
    </source>
</evidence>